<dbReference type="PANTHER" id="PTHR44936:SF10">
    <property type="entry name" value="SENSOR PROTEIN RSTB"/>
    <property type="match status" value="1"/>
</dbReference>
<dbReference type="STRING" id="272562.CA_C0654"/>
<feature type="transmembrane region" description="Helical" evidence="8">
    <location>
        <begin position="232"/>
        <end position="250"/>
    </location>
</feature>
<protein>
    <recommendedName>
        <fullName evidence="2">histidine kinase</fullName>
        <ecNumber evidence="2">2.7.13.3</ecNumber>
    </recommendedName>
</protein>
<dbReference type="CDD" id="cd00075">
    <property type="entry name" value="HATPase"/>
    <property type="match status" value="1"/>
</dbReference>
<name>Q97LA8_CLOAB</name>
<evidence type="ECO:0000256" key="5">
    <source>
        <dbReference type="ARBA" id="ARBA00022777"/>
    </source>
</evidence>
<dbReference type="KEGG" id="cac:CA_C0654"/>
<dbReference type="PIR" id="D96980">
    <property type="entry name" value="D96980"/>
</dbReference>
<dbReference type="InterPro" id="IPR036890">
    <property type="entry name" value="HATPase_C_sf"/>
</dbReference>
<dbReference type="InterPro" id="IPR005467">
    <property type="entry name" value="His_kinase_dom"/>
</dbReference>
<dbReference type="EC" id="2.7.13.3" evidence="2"/>
<keyword evidence="7" id="KW-0902">Two-component regulatory system</keyword>
<reference evidence="10 11" key="1">
    <citation type="journal article" date="2001" name="J. Bacteriol.">
        <title>Genome sequence and comparative analysis of the solvent-producing bacterium Clostridium acetobutylicum.</title>
        <authorList>
            <person name="Nolling J."/>
            <person name="Breton G."/>
            <person name="Omelchenko M.V."/>
            <person name="Makarova K.S."/>
            <person name="Zeng Q."/>
            <person name="Gibson R."/>
            <person name="Lee H.M."/>
            <person name="Dubois J."/>
            <person name="Qiu D."/>
            <person name="Hitti J."/>
            <person name="Wolf Y.I."/>
            <person name="Tatusov R.L."/>
            <person name="Sabathe F."/>
            <person name="Doucette-Stamm L."/>
            <person name="Soucaille P."/>
            <person name="Daly M.J."/>
            <person name="Bennett G.N."/>
            <person name="Koonin E.V."/>
            <person name="Smith D.R."/>
        </authorList>
    </citation>
    <scope>NUCLEOTIDE SEQUENCE [LARGE SCALE GENOMIC DNA]</scope>
    <source>
        <strain evidence="11">ATCC 824 / DSM 792 / JCM 1419 / LMG 5710 / VKM B-1787</strain>
    </source>
</reference>
<keyword evidence="8" id="KW-0812">Transmembrane</keyword>
<dbReference type="SMART" id="SM00387">
    <property type="entry name" value="HATPase_c"/>
    <property type="match status" value="1"/>
</dbReference>
<keyword evidence="3" id="KW-0808">Transferase</keyword>
<evidence type="ECO:0000256" key="1">
    <source>
        <dbReference type="ARBA" id="ARBA00000085"/>
    </source>
</evidence>
<dbReference type="Pfam" id="PF02518">
    <property type="entry name" value="HATPase_c"/>
    <property type="match status" value="1"/>
</dbReference>
<dbReference type="HOGENOM" id="CLU_568270_0_0_9"/>
<dbReference type="GO" id="GO:0000155">
    <property type="term" value="F:phosphorelay sensor kinase activity"/>
    <property type="evidence" value="ECO:0007669"/>
    <property type="project" value="InterPro"/>
</dbReference>
<evidence type="ECO:0000313" key="10">
    <source>
        <dbReference type="EMBL" id="AAK78631.1"/>
    </source>
</evidence>
<proteinExistence type="predicted"/>
<dbReference type="AlphaFoldDB" id="Q97LA8"/>
<dbReference type="GeneID" id="44997166"/>
<keyword evidence="8" id="KW-0472">Membrane</keyword>
<keyword evidence="8" id="KW-1133">Transmembrane helix</keyword>
<accession>Q97LA8</accession>
<evidence type="ECO:0000256" key="7">
    <source>
        <dbReference type="ARBA" id="ARBA00023012"/>
    </source>
</evidence>
<dbReference type="InterPro" id="IPR050980">
    <property type="entry name" value="2C_sensor_his_kinase"/>
</dbReference>
<keyword evidence="5 10" id="KW-0418">Kinase</keyword>
<evidence type="ECO:0000256" key="2">
    <source>
        <dbReference type="ARBA" id="ARBA00012438"/>
    </source>
</evidence>
<evidence type="ECO:0000256" key="6">
    <source>
        <dbReference type="ARBA" id="ARBA00022840"/>
    </source>
</evidence>
<dbReference type="PANTHER" id="PTHR44936">
    <property type="entry name" value="SENSOR PROTEIN CREC"/>
    <property type="match status" value="1"/>
</dbReference>
<dbReference type="SUPFAM" id="SSF47384">
    <property type="entry name" value="Homodimeric domain of signal transducing histidine kinase"/>
    <property type="match status" value="1"/>
</dbReference>
<dbReference type="RefSeq" id="WP_010963973.1">
    <property type="nucleotide sequence ID" value="NC_003030.1"/>
</dbReference>
<dbReference type="PATRIC" id="fig|272562.8.peg.857"/>
<dbReference type="OrthoDB" id="1891378at2"/>
<dbReference type="PRINTS" id="PR00344">
    <property type="entry name" value="BCTRLSENSOR"/>
</dbReference>
<evidence type="ECO:0000256" key="3">
    <source>
        <dbReference type="ARBA" id="ARBA00022679"/>
    </source>
</evidence>
<dbReference type="eggNOG" id="COG0642">
    <property type="taxonomic scope" value="Bacteria"/>
</dbReference>
<keyword evidence="4" id="KW-0547">Nucleotide-binding</keyword>
<dbReference type="Gene3D" id="3.30.565.10">
    <property type="entry name" value="Histidine kinase-like ATPase, C-terminal domain"/>
    <property type="match status" value="1"/>
</dbReference>
<dbReference type="InterPro" id="IPR004358">
    <property type="entry name" value="Sig_transdc_His_kin-like_C"/>
</dbReference>
<dbReference type="GO" id="GO:0005524">
    <property type="term" value="F:ATP binding"/>
    <property type="evidence" value="ECO:0007669"/>
    <property type="project" value="UniProtKB-KW"/>
</dbReference>
<keyword evidence="11" id="KW-1185">Reference proteome</keyword>
<evidence type="ECO:0000256" key="8">
    <source>
        <dbReference type="SAM" id="Phobius"/>
    </source>
</evidence>
<dbReference type="EMBL" id="AE001437">
    <property type="protein sequence ID" value="AAK78631.1"/>
    <property type="molecule type" value="Genomic_DNA"/>
</dbReference>
<evidence type="ECO:0000313" key="11">
    <source>
        <dbReference type="Proteomes" id="UP000000814"/>
    </source>
</evidence>
<dbReference type="PROSITE" id="PS50109">
    <property type="entry name" value="HIS_KIN"/>
    <property type="match status" value="1"/>
</dbReference>
<organism evidence="10 11">
    <name type="scientific">Clostridium acetobutylicum (strain ATCC 824 / DSM 792 / JCM 1419 / IAM 19013 / LMG 5710 / NBRC 13948 / NRRL B-527 / VKM B-1787 / 2291 / W)</name>
    <dbReference type="NCBI Taxonomy" id="272562"/>
    <lineage>
        <taxon>Bacteria</taxon>
        <taxon>Bacillati</taxon>
        <taxon>Bacillota</taxon>
        <taxon>Clostridia</taxon>
        <taxon>Eubacteriales</taxon>
        <taxon>Clostridiaceae</taxon>
        <taxon>Clostridium</taxon>
    </lineage>
</organism>
<feature type="transmembrane region" description="Helical" evidence="8">
    <location>
        <begin position="12"/>
        <end position="35"/>
    </location>
</feature>
<feature type="domain" description="Histidine kinase" evidence="9">
    <location>
        <begin position="317"/>
        <end position="513"/>
    </location>
</feature>
<dbReference type="Gene3D" id="1.10.287.130">
    <property type="match status" value="1"/>
</dbReference>
<dbReference type="Proteomes" id="UP000000814">
    <property type="component" value="Chromosome"/>
</dbReference>
<evidence type="ECO:0000256" key="4">
    <source>
        <dbReference type="ARBA" id="ARBA00022741"/>
    </source>
</evidence>
<sequence>MLKIKSRIALLYSMLTIALIIIFIISFCLILNIYINKRPILDSITKVGDKKSEEINSNNRNIHLTKNFIYEGAEGGKIKKSNIRVDNSKKDYIIGFVYEKKGGVIDVYKTEKGRYQNKYTQNYLETIFNNGKVIISTILPDDYSEDNLSKCYGTKNLKYYSKGQIFIKDLLKNNMSGKLSIVTDKNDSVIRIQKIDDSVYDKMFGELSNNKGFKMTSGEFEAAVMHVLYRRFIYIIFIIILMITIINFALSKTYVRFALKPLIEFTHKIKEQSNAEEIKFVEVPKVNDEIYDLTCAYNLAMEKIKNSYDDLQILNSYASHELRNSLAILKAKLQLGDKINEIEAYIDKITNTTNDIMAMSTPKLFNDENVDLALVCAKVVDEYIEVFRNIELKLPDNGVELIKGKELWLERCVANLIDNAIKFVDKNKAYNEIRVEVLEDEKDSIIRVYDNGIGIDESKIDKIFEPYYGNSMRLSTGIGLAYVKHIMDLHKGRVLVKSKKEEYSEISLIFSRR</sequence>
<dbReference type="InterPro" id="IPR003594">
    <property type="entry name" value="HATPase_dom"/>
</dbReference>
<comment type="catalytic activity">
    <reaction evidence="1">
        <text>ATP + protein L-histidine = ADP + protein N-phospho-L-histidine.</text>
        <dbReference type="EC" id="2.7.13.3"/>
    </reaction>
</comment>
<keyword evidence="6" id="KW-0067">ATP-binding</keyword>
<dbReference type="SUPFAM" id="SSF55874">
    <property type="entry name" value="ATPase domain of HSP90 chaperone/DNA topoisomerase II/histidine kinase"/>
    <property type="match status" value="1"/>
</dbReference>
<dbReference type="InterPro" id="IPR036097">
    <property type="entry name" value="HisK_dim/P_sf"/>
</dbReference>
<evidence type="ECO:0000259" key="9">
    <source>
        <dbReference type="PROSITE" id="PS50109"/>
    </source>
</evidence>
<gene>
    <name evidence="10" type="ordered locus">CA_C0654</name>
</gene>